<gene>
    <name evidence="1" type="ORF">BDM02DRAFT_2737645</name>
</gene>
<reference evidence="1" key="1">
    <citation type="submission" date="2019-10" db="EMBL/GenBank/DDBJ databases">
        <authorList>
            <consortium name="DOE Joint Genome Institute"/>
            <person name="Kuo A."/>
            <person name="Miyauchi S."/>
            <person name="Kiss E."/>
            <person name="Drula E."/>
            <person name="Kohler A."/>
            <person name="Sanchez-Garcia M."/>
            <person name="Andreopoulos B."/>
            <person name="Barry K.W."/>
            <person name="Bonito G."/>
            <person name="Buee M."/>
            <person name="Carver A."/>
            <person name="Chen C."/>
            <person name="Cichocki N."/>
            <person name="Clum A."/>
            <person name="Culley D."/>
            <person name="Crous P.W."/>
            <person name="Fauchery L."/>
            <person name="Girlanda M."/>
            <person name="Hayes R."/>
            <person name="Keri Z."/>
            <person name="Labutti K."/>
            <person name="Lipzen A."/>
            <person name="Lombard V."/>
            <person name="Magnuson J."/>
            <person name="Maillard F."/>
            <person name="Morin E."/>
            <person name="Murat C."/>
            <person name="Nolan M."/>
            <person name="Ohm R."/>
            <person name="Pangilinan J."/>
            <person name="Pereira M."/>
            <person name="Perotto S."/>
            <person name="Peter M."/>
            <person name="Riley R."/>
            <person name="Sitrit Y."/>
            <person name="Stielow B."/>
            <person name="Szollosi G."/>
            <person name="Zifcakova L."/>
            <person name="Stursova M."/>
            <person name="Spatafora J.W."/>
            <person name="Tedersoo L."/>
            <person name="Vaario L.-M."/>
            <person name="Yamada A."/>
            <person name="Yan M."/>
            <person name="Wang P."/>
            <person name="Xu J."/>
            <person name="Bruns T."/>
            <person name="Baldrian P."/>
            <person name="Vilgalys R."/>
            <person name="Henrissat B."/>
            <person name="Grigoriev I.V."/>
            <person name="Hibbett D."/>
            <person name="Nagy L.G."/>
            <person name="Martin F.M."/>
        </authorList>
    </citation>
    <scope>NUCLEOTIDE SEQUENCE</scope>
    <source>
        <strain evidence="1">P2</strain>
    </source>
</reference>
<name>A0ACB6ZCG6_THEGA</name>
<evidence type="ECO:0000313" key="1">
    <source>
        <dbReference type="EMBL" id="KAF9647252.1"/>
    </source>
</evidence>
<dbReference type="EMBL" id="MU118038">
    <property type="protein sequence ID" value="KAF9647252.1"/>
    <property type="molecule type" value="Genomic_DNA"/>
</dbReference>
<comment type="caution">
    <text evidence="1">The sequence shown here is derived from an EMBL/GenBank/DDBJ whole genome shotgun (WGS) entry which is preliminary data.</text>
</comment>
<reference evidence="1" key="2">
    <citation type="journal article" date="2020" name="Nat. Commun.">
        <title>Large-scale genome sequencing of mycorrhizal fungi provides insights into the early evolution of symbiotic traits.</title>
        <authorList>
            <person name="Miyauchi S."/>
            <person name="Kiss E."/>
            <person name="Kuo A."/>
            <person name="Drula E."/>
            <person name="Kohler A."/>
            <person name="Sanchez-Garcia M."/>
            <person name="Morin E."/>
            <person name="Andreopoulos B."/>
            <person name="Barry K.W."/>
            <person name="Bonito G."/>
            <person name="Buee M."/>
            <person name="Carver A."/>
            <person name="Chen C."/>
            <person name="Cichocki N."/>
            <person name="Clum A."/>
            <person name="Culley D."/>
            <person name="Crous P.W."/>
            <person name="Fauchery L."/>
            <person name="Girlanda M."/>
            <person name="Hayes R.D."/>
            <person name="Keri Z."/>
            <person name="LaButti K."/>
            <person name="Lipzen A."/>
            <person name="Lombard V."/>
            <person name="Magnuson J."/>
            <person name="Maillard F."/>
            <person name="Murat C."/>
            <person name="Nolan M."/>
            <person name="Ohm R.A."/>
            <person name="Pangilinan J."/>
            <person name="Pereira M.F."/>
            <person name="Perotto S."/>
            <person name="Peter M."/>
            <person name="Pfister S."/>
            <person name="Riley R."/>
            <person name="Sitrit Y."/>
            <person name="Stielow J.B."/>
            <person name="Szollosi G."/>
            <person name="Zifcakova L."/>
            <person name="Stursova M."/>
            <person name="Spatafora J.W."/>
            <person name="Tedersoo L."/>
            <person name="Vaario L.M."/>
            <person name="Yamada A."/>
            <person name="Yan M."/>
            <person name="Wang P."/>
            <person name="Xu J."/>
            <person name="Bruns T."/>
            <person name="Baldrian P."/>
            <person name="Vilgalys R."/>
            <person name="Dunand C."/>
            <person name="Henrissat B."/>
            <person name="Grigoriev I.V."/>
            <person name="Hibbett D."/>
            <person name="Nagy L.G."/>
            <person name="Martin F.M."/>
        </authorList>
    </citation>
    <scope>NUCLEOTIDE SEQUENCE</scope>
    <source>
        <strain evidence="1">P2</strain>
    </source>
</reference>
<keyword evidence="2" id="KW-1185">Reference proteome</keyword>
<dbReference type="Proteomes" id="UP000886501">
    <property type="component" value="Unassembled WGS sequence"/>
</dbReference>
<organism evidence="1 2">
    <name type="scientific">Thelephora ganbajun</name>
    <name type="common">Ganba fungus</name>
    <dbReference type="NCBI Taxonomy" id="370292"/>
    <lineage>
        <taxon>Eukaryota</taxon>
        <taxon>Fungi</taxon>
        <taxon>Dikarya</taxon>
        <taxon>Basidiomycota</taxon>
        <taxon>Agaricomycotina</taxon>
        <taxon>Agaricomycetes</taxon>
        <taxon>Thelephorales</taxon>
        <taxon>Thelephoraceae</taxon>
        <taxon>Thelephora</taxon>
    </lineage>
</organism>
<evidence type="ECO:0000313" key="2">
    <source>
        <dbReference type="Proteomes" id="UP000886501"/>
    </source>
</evidence>
<protein>
    <submittedName>
        <fullName evidence="1">Uncharacterized protein</fullName>
    </submittedName>
</protein>
<sequence length="174" mass="19715">MHISSYITLQVEMFSAFQHTLSRLSLDYCNITISALITLINHFPSLDCLDINRPLHMVDDEPVPPPSRPLIQELHVSDVHGNGFDLLDRLSECGPVFDEIIIGCRLQGYSHVLGLIVCTVGVKAKRLRLSRDFTPCMYITYELTVRLTKPNTIFLQIARSPDLRHSLVAKNSRN</sequence>
<proteinExistence type="predicted"/>
<accession>A0ACB6ZCG6</accession>